<reference evidence="1" key="1">
    <citation type="journal article" date="2014" name="Front. Microbiol.">
        <title>High frequency of phylogenetically diverse reductive dehalogenase-homologous genes in deep subseafloor sedimentary metagenomes.</title>
        <authorList>
            <person name="Kawai M."/>
            <person name="Futagami T."/>
            <person name="Toyoda A."/>
            <person name="Takaki Y."/>
            <person name="Nishi S."/>
            <person name="Hori S."/>
            <person name="Arai W."/>
            <person name="Tsubouchi T."/>
            <person name="Morono Y."/>
            <person name="Uchiyama I."/>
            <person name="Ito T."/>
            <person name="Fujiyama A."/>
            <person name="Inagaki F."/>
            <person name="Takami H."/>
        </authorList>
    </citation>
    <scope>NUCLEOTIDE SEQUENCE</scope>
    <source>
        <strain evidence="1">Expedition CK06-06</strain>
    </source>
</reference>
<comment type="caution">
    <text evidence="1">The sequence shown here is derived from an EMBL/GenBank/DDBJ whole genome shotgun (WGS) entry which is preliminary data.</text>
</comment>
<name>X0TXL4_9ZZZZ</name>
<sequence length="37" mass="4198">QNSPFSAGGQPFKIFRDLAGYEEQVLRAERPVVDDIF</sequence>
<gene>
    <name evidence="1" type="ORF">S01H1_26595</name>
</gene>
<organism evidence="1">
    <name type="scientific">marine sediment metagenome</name>
    <dbReference type="NCBI Taxonomy" id="412755"/>
    <lineage>
        <taxon>unclassified sequences</taxon>
        <taxon>metagenomes</taxon>
        <taxon>ecological metagenomes</taxon>
    </lineage>
</organism>
<feature type="non-terminal residue" evidence="1">
    <location>
        <position position="1"/>
    </location>
</feature>
<protein>
    <submittedName>
        <fullName evidence="1">Uncharacterized protein</fullName>
    </submittedName>
</protein>
<dbReference type="AlphaFoldDB" id="X0TXL4"/>
<dbReference type="EMBL" id="BARS01016127">
    <property type="protein sequence ID" value="GAF97989.1"/>
    <property type="molecule type" value="Genomic_DNA"/>
</dbReference>
<accession>X0TXL4</accession>
<evidence type="ECO:0000313" key="1">
    <source>
        <dbReference type="EMBL" id="GAF97989.1"/>
    </source>
</evidence>
<proteinExistence type="predicted"/>